<dbReference type="InterPro" id="IPR007070">
    <property type="entry name" value="GPI_EtnP_transferase_1"/>
</dbReference>
<dbReference type="PANTHER" id="PTHR12250">
    <property type="entry name" value="PHOSPHATIDYLINOSITOL GLYCAN, CLASS N"/>
    <property type="match status" value="1"/>
</dbReference>
<evidence type="ECO:0000259" key="2">
    <source>
        <dbReference type="Pfam" id="PF04987"/>
    </source>
</evidence>
<dbReference type="eggNOG" id="KOG2124">
    <property type="taxonomic scope" value="Eukaryota"/>
</dbReference>
<accession>A0A1X7VNA7</accession>
<evidence type="ECO:0000256" key="1">
    <source>
        <dbReference type="RuleBase" id="RU367138"/>
    </source>
</evidence>
<dbReference type="EnsemblMetazoa" id="Aqu2.1.41557_001">
    <property type="protein sequence ID" value="Aqu2.1.41557_001"/>
    <property type="gene ID" value="Aqu2.1.41557"/>
</dbReference>
<keyword evidence="1" id="KW-0337">GPI-anchor biosynthesis</keyword>
<dbReference type="Pfam" id="PF04987">
    <property type="entry name" value="PigN"/>
    <property type="match status" value="1"/>
</dbReference>
<feature type="transmembrane region" description="Helical" evidence="1">
    <location>
        <begin position="421"/>
        <end position="439"/>
    </location>
</feature>
<dbReference type="OrthoDB" id="2748310at2759"/>
<comment type="caution">
    <text evidence="1">Lacks conserved residue(s) required for the propagation of feature annotation.</text>
</comment>
<dbReference type="InParanoid" id="A0A1X7VNA7"/>
<protein>
    <recommendedName>
        <fullName evidence="1">GPI ethanolamine phosphate transferase 1</fullName>
        <ecNumber evidence="1">2.-.-.-</ecNumber>
    </recommendedName>
</protein>
<dbReference type="GO" id="GO:0051377">
    <property type="term" value="F:mannose-ethanolamine phosphotransferase activity"/>
    <property type="evidence" value="ECO:0007669"/>
    <property type="project" value="UniProtKB-UniRule"/>
</dbReference>
<dbReference type="InterPro" id="IPR017852">
    <property type="entry name" value="GPI_EtnP_transferase_1_C"/>
</dbReference>
<sequence length="561" mass="64077">MAFHFKAILFVTSLSLLLHTLLLYCPVDILFKSKDPLPVNALRPQLHSLLPPANRLVLFIVSNATASDAYSVKNEDQPDLPFIRSVIRKKGRWGISYFSNSDANDDFYNNNNTRNSLPFLTGTYSDHNEDTVLRSASKVWIWCSHDGSCLNNDTGTITHLFESPVTAVTTSNASLNWMSDHIENLFLVKGNEETVGEELMKDKTIFYFNFGSADLSSIDTAMQNISSFFDSYYKDRKTTFVFTASVLGNATIESLPLMLPFVAWGAGIKNPRSKHSSLLTVHDEWSEQWGLERLERVDLDQTDIAPLLSILIGTRIPLHSLGVLPVHYIHYNKEFFAQAFYSNALQLLELVTAKEKSLHSQSLPFLFRPYHKLTQEIKHKRKTMISSYIKQRKLQEALDLSMELASLAKEAIQYYDVYHQLSVRLIMASLLLGWISYLVTILTRQDHDMEPADSRKRGLYYFIIFSFILGLGFLLWYQGMPPHFMIYFCGALLLWSSAINNCNYRAIYSKYSSWFISGCIGIVPSSKTIYQLCTNKSQFIFVQLKSYPMDPIVVAPPSHFH</sequence>
<comment type="similarity">
    <text evidence="1">Belongs to the PIGG/PIGN/PIGO family. PIGN subfamily.</text>
</comment>
<dbReference type="AlphaFoldDB" id="A0A1X7VNA7"/>
<dbReference type="STRING" id="400682.A0A1X7VNA7"/>
<evidence type="ECO:0000313" key="3">
    <source>
        <dbReference type="EnsemblMetazoa" id="Aqu2.1.41557_001"/>
    </source>
</evidence>
<dbReference type="PANTHER" id="PTHR12250:SF0">
    <property type="entry name" value="GPI ETHANOLAMINE PHOSPHATE TRANSFERASE 1"/>
    <property type="match status" value="1"/>
</dbReference>
<comment type="subcellular location">
    <subcellularLocation>
        <location evidence="1">Endoplasmic reticulum membrane</location>
        <topology evidence="1">Multi-pass membrane protein</topology>
    </subcellularLocation>
</comment>
<reference evidence="3" key="1">
    <citation type="submission" date="2017-05" db="UniProtKB">
        <authorList>
            <consortium name="EnsemblMetazoa"/>
        </authorList>
    </citation>
    <scope>IDENTIFICATION</scope>
</reference>
<dbReference type="EC" id="2.-.-.-" evidence="1"/>
<feature type="domain" description="GPI ethanolamine phosphate transferase 1 C-terminal" evidence="2">
    <location>
        <begin position="410"/>
        <end position="508"/>
    </location>
</feature>
<feature type="transmembrane region" description="Helical" evidence="1">
    <location>
        <begin position="459"/>
        <end position="478"/>
    </location>
</feature>
<keyword evidence="1" id="KW-1133">Transmembrane helix</keyword>
<dbReference type="GO" id="GO:0005789">
    <property type="term" value="C:endoplasmic reticulum membrane"/>
    <property type="evidence" value="ECO:0007669"/>
    <property type="project" value="UniProtKB-SubCell"/>
</dbReference>
<keyword evidence="1" id="KW-0808">Transferase</keyword>
<comment type="function">
    <text evidence="1">Ethanolamine phosphate transferase involved in glycosylphosphatidylinositol-anchor biosynthesis. Transfers ethanolamine phosphate to the first alpha-1,4-linked mannose of the glycosylphosphatidylinositol precursor of GPI-anchor.</text>
</comment>
<organism evidence="3">
    <name type="scientific">Amphimedon queenslandica</name>
    <name type="common">Sponge</name>
    <dbReference type="NCBI Taxonomy" id="400682"/>
    <lineage>
        <taxon>Eukaryota</taxon>
        <taxon>Metazoa</taxon>
        <taxon>Porifera</taxon>
        <taxon>Demospongiae</taxon>
        <taxon>Heteroscleromorpha</taxon>
        <taxon>Haplosclerida</taxon>
        <taxon>Niphatidae</taxon>
        <taxon>Amphimedon</taxon>
    </lineage>
</organism>
<dbReference type="UniPathway" id="UPA00196"/>
<comment type="pathway">
    <text evidence="1">Glycolipid biosynthesis; glycosylphosphatidylinositol-anchor biosynthesis.</text>
</comment>
<proteinExistence type="inferred from homology"/>
<keyword evidence="1" id="KW-0472">Membrane</keyword>
<keyword evidence="1" id="KW-0812">Transmembrane</keyword>
<feature type="transmembrane region" description="Helical" evidence="1">
    <location>
        <begin position="484"/>
        <end position="502"/>
    </location>
</feature>
<name>A0A1X7VNA7_AMPQE</name>
<dbReference type="GO" id="GO:0006506">
    <property type="term" value="P:GPI anchor biosynthetic process"/>
    <property type="evidence" value="ECO:0007669"/>
    <property type="project" value="UniProtKB-UniPathway"/>
</dbReference>
<keyword evidence="1" id="KW-0256">Endoplasmic reticulum</keyword>